<dbReference type="SUPFAM" id="SSF51735">
    <property type="entry name" value="NAD(P)-binding Rossmann-fold domains"/>
    <property type="match status" value="1"/>
</dbReference>
<dbReference type="InterPro" id="IPR002878">
    <property type="entry name" value="ChsH2_C"/>
</dbReference>
<feature type="region of interest" description="Disordered" evidence="1">
    <location>
        <begin position="1"/>
        <end position="24"/>
    </location>
</feature>
<gene>
    <name evidence="4" type="ORF">SAMN04489759_10673</name>
</gene>
<feature type="domain" description="ChsH2 rubredoxin-like zinc ribbon" evidence="3">
    <location>
        <begin position="37"/>
        <end position="67"/>
    </location>
</feature>
<name>A0A1G7T360_9RHOB</name>
<accession>A0A1G7T360</accession>
<evidence type="ECO:0000256" key="1">
    <source>
        <dbReference type="SAM" id="MobiDB-lite"/>
    </source>
</evidence>
<dbReference type="Pfam" id="PF01796">
    <property type="entry name" value="OB_ChsH2_C"/>
    <property type="match status" value="1"/>
</dbReference>
<dbReference type="EMBL" id="FNBP01000006">
    <property type="protein sequence ID" value="SDG29681.1"/>
    <property type="molecule type" value="Genomic_DNA"/>
</dbReference>
<dbReference type="RefSeq" id="WP_093742527.1">
    <property type="nucleotide sequence ID" value="NZ_FNBP01000006.1"/>
</dbReference>
<dbReference type="PANTHER" id="PTHR34075">
    <property type="entry name" value="BLR3430 PROTEIN"/>
    <property type="match status" value="1"/>
</dbReference>
<dbReference type="Proteomes" id="UP000199399">
    <property type="component" value="Unassembled WGS sequence"/>
</dbReference>
<dbReference type="PANTHER" id="PTHR34075:SF5">
    <property type="entry name" value="BLR3430 PROTEIN"/>
    <property type="match status" value="1"/>
</dbReference>
<dbReference type="Pfam" id="PF00106">
    <property type="entry name" value="adh_short"/>
    <property type="match status" value="1"/>
</dbReference>
<dbReference type="InterPro" id="IPR002347">
    <property type="entry name" value="SDR_fam"/>
</dbReference>
<proteinExistence type="predicted"/>
<dbReference type="InterPro" id="IPR022002">
    <property type="entry name" value="ChsH2_Znr"/>
</dbReference>
<evidence type="ECO:0000259" key="3">
    <source>
        <dbReference type="Pfam" id="PF12172"/>
    </source>
</evidence>
<dbReference type="SUPFAM" id="SSF50249">
    <property type="entry name" value="Nucleic acid-binding proteins"/>
    <property type="match status" value="1"/>
</dbReference>
<dbReference type="InterPro" id="IPR012340">
    <property type="entry name" value="NA-bd_OB-fold"/>
</dbReference>
<organism evidence="4 5">
    <name type="scientific">Sulfitobacter delicatus</name>
    <dbReference type="NCBI Taxonomy" id="218672"/>
    <lineage>
        <taxon>Bacteria</taxon>
        <taxon>Pseudomonadati</taxon>
        <taxon>Pseudomonadota</taxon>
        <taxon>Alphaproteobacteria</taxon>
        <taxon>Rhodobacterales</taxon>
        <taxon>Roseobacteraceae</taxon>
        <taxon>Sulfitobacter</taxon>
    </lineage>
</organism>
<evidence type="ECO:0000313" key="4">
    <source>
        <dbReference type="EMBL" id="SDG29681.1"/>
    </source>
</evidence>
<dbReference type="Gene3D" id="3.40.50.720">
    <property type="entry name" value="NAD(P)-binding Rossmann-like Domain"/>
    <property type="match status" value="1"/>
</dbReference>
<feature type="domain" description="ChsH2 C-terminal OB-fold" evidence="2">
    <location>
        <begin position="72"/>
        <end position="131"/>
    </location>
</feature>
<dbReference type="Gene3D" id="6.10.30.10">
    <property type="match status" value="1"/>
</dbReference>
<sequence length="415" mass="44347">MTEPLAPPPKKSPQKRSRVPTLPPAQRSRAALGLAIAAGRGQFALQHCADCGAVQYPPRDACCKCLSVALDWRETDRAGEVLAETTIRVSPDPYFRERLPWRIGTVQLAAGPVAVCHLHGEVGRGDRVRLALKLDKAGQGVMVALPEQGSEWMQDDPMLREISCDPKHRRVLITDARSPLALPLAQALLKVGAATVFVGEPEDWRRWESRAAFEGIENVTLMPLDVTDTASISRLAAEIGGKVDILINTAQFIRPGGVMGGDTVFAREGMETNVLGLMRLAQGFGPAMASRTADGVNSAVAWVNLLSVGALAPDSGFGGFDASQAAARSLSQTLRAEFSGSGLRVMNVYTGPIDDEWHQPLPPPKVSPRALARTVVSGLVDGLEEVACGDVAKDALARWLDDPALMERETRGSGA</sequence>
<evidence type="ECO:0000259" key="2">
    <source>
        <dbReference type="Pfam" id="PF01796"/>
    </source>
</evidence>
<dbReference type="Pfam" id="PF12172">
    <property type="entry name" value="zf-ChsH2"/>
    <property type="match status" value="1"/>
</dbReference>
<keyword evidence="5" id="KW-1185">Reference proteome</keyword>
<reference evidence="5" key="1">
    <citation type="submission" date="2016-10" db="EMBL/GenBank/DDBJ databases">
        <authorList>
            <person name="Varghese N."/>
            <person name="Submissions S."/>
        </authorList>
    </citation>
    <scope>NUCLEOTIDE SEQUENCE [LARGE SCALE GENOMIC DNA]</scope>
    <source>
        <strain evidence="5">DSM 16477</strain>
    </source>
</reference>
<dbReference type="InterPro" id="IPR036291">
    <property type="entry name" value="NAD(P)-bd_dom_sf"/>
</dbReference>
<dbReference type="AlphaFoldDB" id="A0A1G7T360"/>
<protein>
    <submittedName>
        <fullName evidence="4">Short-chain dehydrogenase</fullName>
    </submittedName>
</protein>
<dbReference type="STRING" id="218672.SAMN04489759_10673"/>
<dbReference type="OrthoDB" id="7323764at2"/>
<evidence type="ECO:0000313" key="5">
    <source>
        <dbReference type="Proteomes" id="UP000199399"/>
    </source>
</evidence>
<dbReference type="InterPro" id="IPR052513">
    <property type="entry name" value="Thioester_dehydratase-like"/>
</dbReference>
<feature type="compositionally biased region" description="Pro residues" evidence="1">
    <location>
        <begin position="1"/>
        <end position="11"/>
    </location>
</feature>